<dbReference type="SUPFAM" id="SSF51735">
    <property type="entry name" value="NAD(P)-binding Rossmann-fold domains"/>
    <property type="match status" value="1"/>
</dbReference>
<dbReference type="InterPro" id="IPR002347">
    <property type="entry name" value="SDR_fam"/>
</dbReference>
<dbReference type="EMBL" id="JAGQLH010000068">
    <property type="protein sequence ID" value="MCA9386010.1"/>
    <property type="molecule type" value="Genomic_DNA"/>
</dbReference>
<gene>
    <name evidence="1" type="ORF">KC717_05170</name>
</gene>
<organism evidence="1 2">
    <name type="scientific">Candidatus Dojkabacteria bacterium</name>
    <dbReference type="NCBI Taxonomy" id="2099670"/>
    <lineage>
        <taxon>Bacteria</taxon>
        <taxon>Candidatus Dojkabacteria</taxon>
    </lineage>
</organism>
<evidence type="ECO:0000313" key="1">
    <source>
        <dbReference type="EMBL" id="MCA9386010.1"/>
    </source>
</evidence>
<dbReference type="Proteomes" id="UP000754563">
    <property type="component" value="Unassembled WGS sequence"/>
</dbReference>
<sequence>RAGLDFGPERSVYYASKWAITGFTKCMQVELSGFGIKVINFHPDKMDTKLFEKVGIDKDMSNALNVNEVAEVVAFVINTKGNLVISDFVIRHFDLRIE</sequence>
<dbReference type="InterPro" id="IPR036291">
    <property type="entry name" value="NAD(P)-bd_dom_sf"/>
</dbReference>
<evidence type="ECO:0000313" key="2">
    <source>
        <dbReference type="Proteomes" id="UP000754563"/>
    </source>
</evidence>
<feature type="non-terminal residue" evidence="1">
    <location>
        <position position="1"/>
    </location>
</feature>
<comment type="caution">
    <text evidence="1">The sequence shown here is derived from an EMBL/GenBank/DDBJ whole genome shotgun (WGS) entry which is preliminary data.</text>
</comment>
<dbReference type="AlphaFoldDB" id="A0A955L9F4"/>
<protein>
    <submittedName>
        <fullName evidence="1">SDR family oxidoreductase</fullName>
    </submittedName>
</protein>
<reference evidence="1" key="2">
    <citation type="journal article" date="2021" name="Microbiome">
        <title>Successional dynamics and alternative stable states in a saline activated sludge microbial community over 9 years.</title>
        <authorList>
            <person name="Wang Y."/>
            <person name="Ye J."/>
            <person name="Ju F."/>
            <person name="Liu L."/>
            <person name="Boyd J.A."/>
            <person name="Deng Y."/>
            <person name="Parks D.H."/>
            <person name="Jiang X."/>
            <person name="Yin X."/>
            <person name="Woodcroft B.J."/>
            <person name="Tyson G.W."/>
            <person name="Hugenholtz P."/>
            <person name="Polz M.F."/>
            <person name="Zhang T."/>
        </authorList>
    </citation>
    <scope>NUCLEOTIDE SEQUENCE</scope>
    <source>
        <strain evidence="1">HKST-UBA11</strain>
    </source>
</reference>
<reference evidence="1" key="1">
    <citation type="submission" date="2020-04" db="EMBL/GenBank/DDBJ databases">
        <authorList>
            <person name="Zhang T."/>
        </authorList>
    </citation>
    <scope>NUCLEOTIDE SEQUENCE</scope>
    <source>
        <strain evidence="1">HKST-UBA11</strain>
    </source>
</reference>
<dbReference type="PROSITE" id="PS00018">
    <property type="entry name" value="EF_HAND_1"/>
    <property type="match status" value="1"/>
</dbReference>
<dbReference type="InterPro" id="IPR018247">
    <property type="entry name" value="EF_Hand_1_Ca_BS"/>
</dbReference>
<dbReference type="PRINTS" id="PR00081">
    <property type="entry name" value="GDHRDH"/>
</dbReference>
<name>A0A955L9F4_9BACT</name>
<dbReference type="Pfam" id="PF00106">
    <property type="entry name" value="adh_short"/>
    <property type="match status" value="1"/>
</dbReference>
<accession>A0A955L9F4</accession>
<dbReference type="Gene3D" id="3.40.50.720">
    <property type="entry name" value="NAD(P)-binding Rossmann-like Domain"/>
    <property type="match status" value="1"/>
</dbReference>
<proteinExistence type="predicted"/>